<proteinExistence type="predicted"/>
<dbReference type="AlphaFoldDB" id="A0A251T4X2"/>
<gene>
    <name evidence="2" type="ORF">HannXRQ_Chr12g0376631</name>
</gene>
<evidence type="ECO:0000256" key="1">
    <source>
        <dbReference type="SAM" id="Phobius"/>
    </source>
</evidence>
<dbReference type="PANTHER" id="PTHR36777">
    <property type="entry name" value="EXPRESSED PROTEIN"/>
    <property type="match status" value="1"/>
</dbReference>
<dbReference type="InParanoid" id="A0A251T4X2"/>
<keyword evidence="3" id="KW-1185">Reference proteome</keyword>
<dbReference type="PANTHER" id="PTHR36777:SF2">
    <property type="entry name" value="EXPRESSED PROTEIN"/>
    <property type="match status" value="1"/>
</dbReference>
<accession>A0A251T4X2</accession>
<keyword evidence="1" id="KW-0812">Transmembrane</keyword>
<protein>
    <submittedName>
        <fullName evidence="2">Uncharacterized protein</fullName>
    </submittedName>
</protein>
<dbReference type="EMBL" id="CM007901">
    <property type="protein sequence ID" value="OTG05712.1"/>
    <property type="molecule type" value="Genomic_DNA"/>
</dbReference>
<dbReference type="Proteomes" id="UP000215914">
    <property type="component" value="Chromosome 12"/>
</dbReference>
<keyword evidence="1" id="KW-0472">Membrane</keyword>
<organism evidence="2 3">
    <name type="scientific">Helianthus annuus</name>
    <name type="common">Common sunflower</name>
    <dbReference type="NCBI Taxonomy" id="4232"/>
    <lineage>
        <taxon>Eukaryota</taxon>
        <taxon>Viridiplantae</taxon>
        <taxon>Streptophyta</taxon>
        <taxon>Embryophyta</taxon>
        <taxon>Tracheophyta</taxon>
        <taxon>Spermatophyta</taxon>
        <taxon>Magnoliopsida</taxon>
        <taxon>eudicotyledons</taxon>
        <taxon>Gunneridae</taxon>
        <taxon>Pentapetalae</taxon>
        <taxon>asterids</taxon>
        <taxon>campanulids</taxon>
        <taxon>Asterales</taxon>
        <taxon>Asteraceae</taxon>
        <taxon>Asteroideae</taxon>
        <taxon>Heliantheae alliance</taxon>
        <taxon>Heliantheae</taxon>
        <taxon>Helianthus</taxon>
    </lineage>
</organism>
<sequence length="69" mass="7865">MGQDWFSVPRLYAERDSIPRPIARVSAAVVVVTVALFLLKSFLSTTSFFRITYECVDLSQFFSNGQQWA</sequence>
<evidence type="ECO:0000313" key="2">
    <source>
        <dbReference type="EMBL" id="OTG05712.1"/>
    </source>
</evidence>
<evidence type="ECO:0000313" key="3">
    <source>
        <dbReference type="Proteomes" id="UP000215914"/>
    </source>
</evidence>
<keyword evidence="1" id="KW-1133">Transmembrane helix</keyword>
<feature type="transmembrane region" description="Helical" evidence="1">
    <location>
        <begin position="21"/>
        <end position="39"/>
    </location>
</feature>
<reference evidence="3" key="1">
    <citation type="journal article" date="2017" name="Nature">
        <title>The sunflower genome provides insights into oil metabolism, flowering and Asterid evolution.</title>
        <authorList>
            <person name="Badouin H."/>
            <person name="Gouzy J."/>
            <person name="Grassa C.J."/>
            <person name="Murat F."/>
            <person name="Staton S.E."/>
            <person name="Cottret L."/>
            <person name="Lelandais-Briere C."/>
            <person name="Owens G.L."/>
            <person name="Carrere S."/>
            <person name="Mayjonade B."/>
            <person name="Legrand L."/>
            <person name="Gill N."/>
            <person name="Kane N.C."/>
            <person name="Bowers J.E."/>
            <person name="Hubner S."/>
            <person name="Bellec A."/>
            <person name="Berard A."/>
            <person name="Berges H."/>
            <person name="Blanchet N."/>
            <person name="Boniface M.C."/>
            <person name="Brunel D."/>
            <person name="Catrice O."/>
            <person name="Chaidir N."/>
            <person name="Claudel C."/>
            <person name="Donnadieu C."/>
            <person name="Faraut T."/>
            <person name="Fievet G."/>
            <person name="Helmstetter N."/>
            <person name="King M."/>
            <person name="Knapp S.J."/>
            <person name="Lai Z."/>
            <person name="Le Paslier M.C."/>
            <person name="Lippi Y."/>
            <person name="Lorenzon L."/>
            <person name="Mandel J.R."/>
            <person name="Marage G."/>
            <person name="Marchand G."/>
            <person name="Marquand E."/>
            <person name="Bret-Mestries E."/>
            <person name="Morien E."/>
            <person name="Nambeesan S."/>
            <person name="Nguyen T."/>
            <person name="Pegot-Espagnet P."/>
            <person name="Pouilly N."/>
            <person name="Raftis F."/>
            <person name="Sallet E."/>
            <person name="Schiex T."/>
            <person name="Thomas J."/>
            <person name="Vandecasteele C."/>
            <person name="Vares D."/>
            <person name="Vear F."/>
            <person name="Vautrin S."/>
            <person name="Crespi M."/>
            <person name="Mangin B."/>
            <person name="Burke J.M."/>
            <person name="Salse J."/>
            <person name="Munos S."/>
            <person name="Vincourt P."/>
            <person name="Rieseberg L.H."/>
            <person name="Langlade N.B."/>
        </authorList>
    </citation>
    <scope>NUCLEOTIDE SEQUENCE [LARGE SCALE GENOMIC DNA]</scope>
    <source>
        <strain evidence="3">cv. SF193</strain>
    </source>
</reference>
<name>A0A251T4X2_HELAN</name>